<dbReference type="InterPro" id="IPR013685">
    <property type="entry name" value="POTRA_FtsQ_type"/>
</dbReference>
<comment type="caution">
    <text evidence="10">The sequence shown here is derived from an EMBL/GenBank/DDBJ whole genome shotgun (WGS) entry which is preliminary data.</text>
</comment>
<evidence type="ECO:0000256" key="8">
    <source>
        <dbReference type="SAM" id="Phobius"/>
    </source>
</evidence>
<comment type="subcellular location">
    <subcellularLocation>
        <location evidence="1">Membrane</location>
    </subcellularLocation>
</comment>
<sequence length="286" mass="32643">MTDISSTSSEELTSRRRDLRRKRRGRWLQTSWQIVSMTGLTLGVIWMVTLPDWMIRDPRQIVIQGNKSLSSDMIRAMLTISYPESILALRPDALAQQLKQQAPIADATVTRRMFPPSMVVQVQERHPVATVYVSPSTSLTPNRRFDNLFATALIDGAGVWIPYEKFVALNQSQKLPALKVIGLQEQYQAQWVSLYQAVSRSPVKITMIDWREPSNLILYTDIATVHCGPFGSRFEQQLQILDQMRQLPDNIKSEQVAYIDLSNPDMPMLELAPAKTKSRRAVEQEE</sequence>
<dbReference type="Proteomes" id="UP000707356">
    <property type="component" value="Unassembled WGS sequence"/>
</dbReference>
<reference evidence="10" key="1">
    <citation type="submission" date="2021-05" db="EMBL/GenBank/DDBJ databases">
        <authorList>
            <person name="Pietrasiak N."/>
            <person name="Ward R."/>
            <person name="Stajich J.E."/>
            <person name="Kurbessoian T."/>
        </authorList>
    </citation>
    <scope>NUCLEOTIDE SEQUENCE</scope>
    <source>
        <strain evidence="10">GSE-TBD4-15B</strain>
    </source>
</reference>
<dbReference type="GO" id="GO:0051301">
    <property type="term" value="P:cell division"/>
    <property type="evidence" value="ECO:0007669"/>
    <property type="project" value="UniProtKB-KW"/>
</dbReference>
<evidence type="ECO:0000256" key="7">
    <source>
        <dbReference type="ARBA" id="ARBA00023306"/>
    </source>
</evidence>
<gene>
    <name evidence="10" type="ORF">KME07_13910</name>
</gene>
<dbReference type="PANTHER" id="PTHR37820">
    <property type="entry name" value="CELL DIVISION PROTEIN DIVIB"/>
    <property type="match status" value="1"/>
</dbReference>
<keyword evidence="3" id="KW-0132">Cell division</keyword>
<dbReference type="EMBL" id="JAHHHV010000068">
    <property type="protein sequence ID" value="MBW4466515.1"/>
    <property type="molecule type" value="Genomic_DNA"/>
</dbReference>
<reference evidence="10" key="2">
    <citation type="journal article" date="2022" name="Microbiol. Resour. Announc.">
        <title>Metagenome Sequencing to Explore Phylogenomics of Terrestrial Cyanobacteria.</title>
        <authorList>
            <person name="Ward R.D."/>
            <person name="Stajich J.E."/>
            <person name="Johansen J.R."/>
            <person name="Huntemann M."/>
            <person name="Clum A."/>
            <person name="Foster B."/>
            <person name="Foster B."/>
            <person name="Roux S."/>
            <person name="Palaniappan K."/>
            <person name="Varghese N."/>
            <person name="Mukherjee S."/>
            <person name="Reddy T.B.K."/>
            <person name="Daum C."/>
            <person name="Copeland A."/>
            <person name="Chen I.A."/>
            <person name="Ivanova N.N."/>
            <person name="Kyrpides N.C."/>
            <person name="Shapiro N."/>
            <person name="Eloe-Fadrosh E.A."/>
            <person name="Pietrasiak N."/>
        </authorList>
    </citation>
    <scope>NUCLEOTIDE SEQUENCE</scope>
    <source>
        <strain evidence="10">GSE-TBD4-15B</strain>
    </source>
</reference>
<dbReference type="AlphaFoldDB" id="A0A951U5D4"/>
<dbReference type="InterPro" id="IPR050487">
    <property type="entry name" value="FtsQ_DivIB"/>
</dbReference>
<dbReference type="PROSITE" id="PS51779">
    <property type="entry name" value="POTRA"/>
    <property type="match status" value="1"/>
</dbReference>
<evidence type="ECO:0000256" key="6">
    <source>
        <dbReference type="ARBA" id="ARBA00023136"/>
    </source>
</evidence>
<dbReference type="Gene3D" id="3.10.20.310">
    <property type="entry name" value="membrane protein fhac"/>
    <property type="match status" value="1"/>
</dbReference>
<protein>
    <submittedName>
        <fullName evidence="10">FtsQ-type POTRA domain-containing protein</fullName>
    </submittedName>
</protein>
<evidence type="ECO:0000256" key="5">
    <source>
        <dbReference type="ARBA" id="ARBA00022989"/>
    </source>
</evidence>
<evidence type="ECO:0000256" key="1">
    <source>
        <dbReference type="ARBA" id="ARBA00004370"/>
    </source>
</evidence>
<name>A0A951U5D4_9CYAN</name>
<dbReference type="InterPro" id="IPR034746">
    <property type="entry name" value="POTRA"/>
</dbReference>
<feature type="domain" description="POTRA" evidence="9">
    <location>
        <begin position="56"/>
        <end position="125"/>
    </location>
</feature>
<feature type="transmembrane region" description="Helical" evidence="8">
    <location>
        <begin position="27"/>
        <end position="48"/>
    </location>
</feature>
<evidence type="ECO:0000313" key="11">
    <source>
        <dbReference type="Proteomes" id="UP000707356"/>
    </source>
</evidence>
<dbReference type="PANTHER" id="PTHR37820:SF1">
    <property type="entry name" value="CELL DIVISION PROTEIN FTSQ"/>
    <property type="match status" value="1"/>
</dbReference>
<evidence type="ECO:0000313" key="10">
    <source>
        <dbReference type="EMBL" id="MBW4466515.1"/>
    </source>
</evidence>
<evidence type="ECO:0000256" key="3">
    <source>
        <dbReference type="ARBA" id="ARBA00022618"/>
    </source>
</evidence>
<keyword evidence="4 8" id="KW-0812">Transmembrane</keyword>
<dbReference type="GO" id="GO:0005886">
    <property type="term" value="C:plasma membrane"/>
    <property type="evidence" value="ECO:0007669"/>
    <property type="project" value="TreeGrafter"/>
</dbReference>
<keyword evidence="5 8" id="KW-1133">Transmembrane helix</keyword>
<keyword evidence="7" id="KW-0131">Cell cycle</keyword>
<keyword evidence="2" id="KW-1003">Cell membrane</keyword>
<dbReference type="Pfam" id="PF08478">
    <property type="entry name" value="POTRA_1"/>
    <property type="match status" value="1"/>
</dbReference>
<evidence type="ECO:0000259" key="9">
    <source>
        <dbReference type="PROSITE" id="PS51779"/>
    </source>
</evidence>
<proteinExistence type="predicted"/>
<accession>A0A951U5D4</accession>
<organism evidence="10 11">
    <name type="scientific">Pegethrix bostrychoides GSE-TBD4-15B</name>
    <dbReference type="NCBI Taxonomy" id="2839662"/>
    <lineage>
        <taxon>Bacteria</taxon>
        <taxon>Bacillati</taxon>
        <taxon>Cyanobacteriota</taxon>
        <taxon>Cyanophyceae</taxon>
        <taxon>Oculatellales</taxon>
        <taxon>Oculatellaceae</taxon>
        <taxon>Pegethrix</taxon>
    </lineage>
</organism>
<evidence type="ECO:0000256" key="4">
    <source>
        <dbReference type="ARBA" id="ARBA00022692"/>
    </source>
</evidence>
<keyword evidence="6 8" id="KW-0472">Membrane</keyword>
<evidence type="ECO:0000256" key="2">
    <source>
        <dbReference type="ARBA" id="ARBA00022475"/>
    </source>
</evidence>